<dbReference type="PRINTS" id="PR01805">
    <property type="entry name" value="VACJLIPOPROT"/>
</dbReference>
<proteinExistence type="inferred from homology"/>
<accession>A0A939H0K4</accession>
<dbReference type="PANTHER" id="PTHR30035">
    <property type="entry name" value="LIPOPROTEIN VACJ-RELATED"/>
    <property type="match status" value="1"/>
</dbReference>
<reference evidence="4" key="1">
    <citation type="submission" date="2021-03" db="EMBL/GenBank/DDBJ databases">
        <title>Comamonas denitrificans.</title>
        <authorList>
            <person name="Finster K."/>
        </authorList>
    </citation>
    <scope>NUCLEOTIDE SEQUENCE</scope>
    <source>
        <strain evidence="4">MM2021_4</strain>
    </source>
</reference>
<dbReference type="GO" id="GO:0120010">
    <property type="term" value="P:intermembrane phospholipid transfer"/>
    <property type="evidence" value="ECO:0007669"/>
    <property type="project" value="TreeGrafter"/>
</dbReference>
<evidence type="ECO:0000256" key="1">
    <source>
        <dbReference type="ARBA" id="ARBA00010634"/>
    </source>
</evidence>
<dbReference type="PROSITE" id="PS51257">
    <property type="entry name" value="PROKAR_LIPOPROTEIN"/>
    <property type="match status" value="1"/>
</dbReference>
<dbReference type="InterPro" id="IPR007428">
    <property type="entry name" value="MlaA"/>
</dbReference>
<dbReference type="EMBL" id="JAFNME010000013">
    <property type="protein sequence ID" value="MBO1249698.1"/>
    <property type="molecule type" value="Genomic_DNA"/>
</dbReference>
<dbReference type="AlphaFoldDB" id="A0A939H0K4"/>
<organism evidence="4 5">
    <name type="scientific">Comamonas denitrificans</name>
    <dbReference type="NCBI Taxonomy" id="117506"/>
    <lineage>
        <taxon>Bacteria</taxon>
        <taxon>Pseudomonadati</taxon>
        <taxon>Pseudomonadota</taxon>
        <taxon>Betaproteobacteria</taxon>
        <taxon>Burkholderiales</taxon>
        <taxon>Comamonadaceae</taxon>
        <taxon>Comamonas</taxon>
    </lineage>
</organism>
<evidence type="ECO:0000256" key="2">
    <source>
        <dbReference type="ARBA" id="ARBA00022729"/>
    </source>
</evidence>
<protein>
    <submittedName>
        <fullName evidence="4">VacJ family lipoprotein</fullName>
    </submittedName>
</protein>
<dbReference type="Pfam" id="PF04333">
    <property type="entry name" value="MlaA"/>
    <property type="match status" value="1"/>
</dbReference>
<comment type="similarity">
    <text evidence="1">Belongs to the MlaA family.</text>
</comment>
<evidence type="ECO:0000313" key="4">
    <source>
        <dbReference type="EMBL" id="MBO1249698.1"/>
    </source>
</evidence>
<keyword evidence="5" id="KW-1185">Reference proteome</keyword>
<feature type="chain" id="PRO_5036676750" evidence="3">
    <location>
        <begin position="27"/>
        <end position="247"/>
    </location>
</feature>
<name>A0A939H0K4_9BURK</name>
<keyword evidence="2 3" id="KW-0732">Signal</keyword>
<dbReference type="Proteomes" id="UP000664731">
    <property type="component" value="Unassembled WGS sequence"/>
</dbReference>
<feature type="signal peptide" evidence="3">
    <location>
        <begin position="1"/>
        <end position="26"/>
    </location>
</feature>
<keyword evidence="4" id="KW-0449">Lipoprotein</keyword>
<gene>
    <name evidence="4" type="ORF">J1777_07635</name>
</gene>
<dbReference type="PANTHER" id="PTHR30035:SF3">
    <property type="entry name" value="INTERMEMBRANE PHOSPHOLIPID TRANSPORT SYSTEM LIPOPROTEIN MLAA"/>
    <property type="match status" value="1"/>
</dbReference>
<evidence type="ECO:0000313" key="5">
    <source>
        <dbReference type="Proteomes" id="UP000664731"/>
    </source>
</evidence>
<comment type="caution">
    <text evidence="4">The sequence shown here is derived from an EMBL/GenBank/DDBJ whole genome shotgun (WGS) entry which is preliminary data.</text>
</comment>
<evidence type="ECO:0000256" key="3">
    <source>
        <dbReference type="SAM" id="SignalP"/>
    </source>
</evidence>
<dbReference type="GO" id="GO:0016020">
    <property type="term" value="C:membrane"/>
    <property type="evidence" value="ECO:0007669"/>
    <property type="project" value="InterPro"/>
</dbReference>
<sequence length="247" mass="27457">MLKKIISFVRLKTAPACVIGACVVLAGCAAVPEGQARHPQDPWEGYNRSMMAFNDTVDDAVFKPVATAYKTVTPQPMRTGVTNFFGNVGDLWSMVNYVLQGRGEQAYNHMVRFTTNTVFGLGGVLDIATEAQIAREKQDFGLTLAHWGMKPGPYLVLPFFGPSTVRDTVALPVDWRGYVLDDIYPVSVRNSLAALRWTDKRANVLDASDTLDAVALDRYSLVRDFYLQRRDPRAQDENAGQVEDFDN</sequence>
<dbReference type="RefSeq" id="WP_207575165.1">
    <property type="nucleotide sequence ID" value="NZ_JAFNME010000013.1"/>
</dbReference>